<keyword evidence="1" id="KW-0614">Plasmid</keyword>
<dbReference type="KEGG" id="hsr:HSBAA_PA_0030"/>
<sequence length="174" mass="18529">MADRIIADAMHSAYACMLSAHKLTHAGIAKGANTITGDKAMAKPSHCKGELVALSSGGATHYQCSGLYRALVDFNLGELAEQYCLQALYREATLDSLNKGIVTIDDINAMEASGAYAHRDISDLGFGQYLIHRGYLQLVMINEVHCGAGFSPDLVRESANARAQTLSQLSGGHA</sequence>
<gene>
    <name evidence="1" type="ORF">HSBAA_PA_0030</name>
</gene>
<protein>
    <submittedName>
        <fullName evidence="1">Uncharacterized protein</fullName>
    </submittedName>
</protein>
<geneLocation type="plasmid" evidence="2">
    <name>pbaa-803-a dna</name>
</geneLocation>
<evidence type="ECO:0000313" key="2">
    <source>
        <dbReference type="Proteomes" id="UP000320231"/>
    </source>
</evidence>
<name>A0A455UGM1_9GAMM</name>
<dbReference type="Proteomes" id="UP000320231">
    <property type="component" value="Plasmid pBAA-803-A"/>
</dbReference>
<proteinExistence type="predicted"/>
<evidence type="ECO:0000313" key="1">
    <source>
        <dbReference type="EMBL" id="BBI65400.1"/>
    </source>
</evidence>
<dbReference type="EMBL" id="AP019515">
    <property type="protein sequence ID" value="BBI65400.1"/>
    <property type="molecule type" value="Genomic_DNA"/>
</dbReference>
<reference evidence="1 2" key="1">
    <citation type="journal article" date="2019" name="Microbiol. Resour. Announc.">
        <title>Complete Genome Sequence of Halomonas sulfidaeris Strain Esulfide1 Isolated from a Metal Sulfide Rock at a Depth of 2,200 Meters, Obtained Using Nanopore Sequencing.</title>
        <authorList>
            <person name="Saito M."/>
            <person name="Nishigata A."/>
            <person name="Galipon J."/>
            <person name="Arakawa K."/>
        </authorList>
    </citation>
    <scope>NUCLEOTIDE SEQUENCE [LARGE SCALE GENOMIC DNA]</scope>
    <source>
        <strain evidence="1 2">ATCC BAA-803</strain>
        <plasmid evidence="2">pbaa-803-a dna</plasmid>
    </source>
</reference>
<dbReference type="AlphaFoldDB" id="A0A455UGM1"/>
<organism evidence="1 2">
    <name type="scientific">Vreelandella sulfidaeris</name>
    <dbReference type="NCBI Taxonomy" id="115553"/>
    <lineage>
        <taxon>Bacteria</taxon>
        <taxon>Pseudomonadati</taxon>
        <taxon>Pseudomonadota</taxon>
        <taxon>Gammaproteobacteria</taxon>
        <taxon>Oceanospirillales</taxon>
        <taxon>Halomonadaceae</taxon>
        <taxon>Vreelandella</taxon>
    </lineage>
</organism>
<accession>A0A455UGM1</accession>